<organism evidence="2 3">
    <name type="scientific">Kineobactrum salinum</name>
    <dbReference type="NCBI Taxonomy" id="2708301"/>
    <lineage>
        <taxon>Bacteria</taxon>
        <taxon>Pseudomonadati</taxon>
        <taxon>Pseudomonadota</taxon>
        <taxon>Gammaproteobacteria</taxon>
        <taxon>Cellvibrionales</taxon>
        <taxon>Halieaceae</taxon>
        <taxon>Kineobactrum</taxon>
    </lineage>
</organism>
<dbReference type="Proteomes" id="UP000477680">
    <property type="component" value="Chromosome"/>
</dbReference>
<dbReference type="Pfam" id="PF05144">
    <property type="entry name" value="Phage_CRI"/>
    <property type="match status" value="1"/>
</dbReference>
<name>A0A6C0U5Q6_9GAMM</name>
<gene>
    <name evidence="2" type="ORF">G3T16_20725</name>
</gene>
<dbReference type="AlphaFoldDB" id="A0A6C0U5Q6"/>
<protein>
    <recommendedName>
        <fullName evidence="1">Replication-associated protein G2P N-terminal domain-containing protein</fullName>
    </recommendedName>
</protein>
<dbReference type="EMBL" id="CP048711">
    <property type="protein sequence ID" value="QIB67451.1"/>
    <property type="molecule type" value="Genomic_DNA"/>
</dbReference>
<dbReference type="KEGG" id="kim:G3T16_20725"/>
<dbReference type="NCBIfam" id="TIGR01629">
    <property type="entry name" value="rep_II_X"/>
    <property type="match status" value="1"/>
</dbReference>
<feature type="domain" description="Replication-associated protein G2P N-terminal" evidence="1">
    <location>
        <begin position="6"/>
        <end position="199"/>
    </location>
</feature>
<dbReference type="GO" id="GO:0006260">
    <property type="term" value="P:DNA replication"/>
    <property type="evidence" value="ECO:0007669"/>
    <property type="project" value="InterPro"/>
</dbReference>
<keyword evidence="3" id="KW-1185">Reference proteome</keyword>
<dbReference type="InterPro" id="IPR022686">
    <property type="entry name" value="G2P_N"/>
</dbReference>
<proteinExistence type="predicted"/>
<evidence type="ECO:0000313" key="2">
    <source>
        <dbReference type="EMBL" id="QIB67451.1"/>
    </source>
</evidence>
<evidence type="ECO:0000313" key="3">
    <source>
        <dbReference type="Proteomes" id="UP000477680"/>
    </source>
</evidence>
<evidence type="ECO:0000259" key="1">
    <source>
        <dbReference type="Pfam" id="PF05144"/>
    </source>
</evidence>
<sequence>MSILPSGELEYDVPKRMQATGTYESKMWVRSQGGDGEGRATELYISGNPAKFLQGHNVFGCELVCDLAAGVVRKILDTVGISSDLTVAQALKGNFSVKRIDITRSFSFASRNEVKAVLSSLAIKSRSRMGRAQTSGGTVYHGKQSRRHTLKFYCKAEELEAGEKHKLPAELEKTPIKEFAETLLRAELTLRSKELIELEKTEGKHFTRRCWMPLL</sequence>
<accession>A0A6C0U5Q6</accession>
<dbReference type="InterPro" id="IPR006516">
    <property type="entry name" value="G2P"/>
</dbReference>
<reference evidence="2 3" key="1">
    <citation type="submission" date="2020-02" db="EMBL/GenBank/DDBJ databases">
        <title>Genome sequencing for Kineobactrum sp. M2.</title>
        <authorList>
            <person name="Park S.-J."/>
        </authorList>
    </citation>
    <scope>NUCLEOTIDE SEQUENCE [LARGE SCALE GENOMIC DNA]</scope>
    <source>
        <strain evidence="2 3">M2</strain>
    </source>
</reference>